<accession>A6DTM6</accession>
<dbReference type="RefSeq" id="WP_007281174.1">
    <property type="nucleotide sequence ID" value="NZ_ABCK01000039.1"/>
</dbReference>
<keyword evidence="1" id="KW-0732">Signal</keyword>
<dbReference type="STRING" id="313628.LNTAR_03724"/>
<reference evidence="2 3" key="1">
    <citation type="journal article" date="2010" name="J. Bacteriol.">
        <title>Genome sequence of Lentisphaera araneosa HTCC2155T, the type species of the order Lentisphaerales in the phylum Lentisphaerae.</title>
        <authorList>
            <person name="Thrash J.C."/>
            <person name="Cho J.C."/>
            <person name="Vergin K.L."/>
            <person name="Morris R.M."/>
            <person name="Giovannoni S.J."/>
        </authorList>
    </citation>
    <scope>NUCLEOTIDE SEQUENCE [LARGE SCALE GENOMIC DNA]</scope>
    <source>
        <strain evidence="2 3">HTCC2155</strain>
    </source>
</reference>
<organism evidence="2 3">
    <name type="scientific">Lentisphaera araneosa HTCC2155</name>
    <dbReference type="NCBI Taxonomy" id="313628"/>
    <lineage>
        <taxon>Bacteria</taxon>
        <taxon>Pseudomonadati</taxon>
        <taxon>Lentisphaerota</taxon>
        <taxon>Lentisphaeria</taxon>
        <taxon>Lentisphaerales</taxon>
        <taxon>Lentisphaeraceae</taxon>
        <taxon>Lentisphaera</taxon>
    </lineage>
</organism>
<name>A6DTM6_9BACT</name>
<evidence type="ECO:0000313" key="2">
    <source>
        <dbReference type="EMBL" id="EDM25006.1"/>
    </source>
</evidence>
<sequence>MMKYLLTFIFVLFLMSCSSSETIERIDAEAIQVEIKDLVDKPEKYTNKLVKFSGYLIGSEFSQYDEAGIFVLCLADEPMSGDLSERIIFPDIKYKIRVAEDGYNDSVLKQCYTLSQKAGKLGLPVGVVGVYAPGHSYFYYHKGVDVYLQELHIDSRMLNTDYEDKSKFSHEAPGTFKKVYQGGKKVFEVIKDLIP</sequence>
<dbReference type="Proteomes" id="UP000004947">
    <property type="component" value="Unassembled WGS sequence"/>
</dbReference>
<evidence type="ECO:0000256" key="1">
    <source>
        <dbReference type="SAM" id="SignalP"/>
    </source>
</evidence>
<keyword evidence="3" id="KW-1185">Reference proteome</keyword>
<dbReference type="AlphaFoldDB" id="A6DTM6"/>
<protein>
    <recommendedName>
        <fullName evidence="4">Lipoprotein</fullName>
    </recommendedName>
</protein>
<dbReference type="EMBL" id="ABCK01000039">
    <property type="protein sequence ID" value="EDM25006.1"/>
    <property type="molecule type" value="Genomic_DNA"/>
</dbReference>
<evidence type="ECO:0000313" key="3">
    <source>
        <dbReference type="Proteomes" id="UP000004947"/>
    </source>
</evidence>
<feature type="chain" id="PRO_5002694371" description="Lipoprotein" evidence="1">
    <location>
        <begin position="21"/>
        <end position="195"/>
    </location>
</feature>
<proteinExistence type="predicted"/>
<feature type="signal peptide" evidence="1">
    <location>
        <begin position="1"/>
        <end position="20"/>
    </location>
</feature>
<evidence type="ECO:0008006" key="4">
    <source>
        <dbReference type="Google" id="ProtNLM"/>
    </source>
</evidence>
<comment type="caution">
    <text evidence="2">The sequence shown here is derived from an EMBL/GenBank/DDBJ whole genome shotgun (WGS) entry which is preliminary data.</text>
</comment>
<gene>
    <name evidence="2" type="ORF">LNTAR_03724</name>
</gene>
<dbReference type="PROSITE" id="PS51257">
    <property type="entry name" value="PROKAR_LIPOPROTEIN"/>
    <property type="match status" value="1"/>
</dbReference>